<feature type="domain" description="P/Homo B" evidence="3">
    <location>
        <begin position="19"/>
        <end position="177"/>
    </location>
</feature>
<reference evidence="4" key="1">
    <citation type="submission" date="2021-05" db="EMBL/GenBank/DDBJ databases">
        <authorList>
            <person name="Pietrasiak N."/>
            <person name="Ward R."/>
            <person name="Stajich J.E."/>
            <person name="Kurbessoian T."/>
        </authorList>
    </citation>
    <scope>NUCLEOTIDE SEQUENCE</scope>
    <source>
        <strain evidence="4">CPER-KK1</strain>
    </source>
</reference>
<keyword evidence="1" id="KW-0645">Protease</keyword>
<sequence>MSQIIPNTSTATIELEIPTTTQAHASTFVGNGGDIPDGSGSFQDDIIVTENFEITDVTVTLKNLVHTWVGDVVVRLRHVESETVVELFRRPGQPHFSSSGYSSDLNGNYSFNDHFINNFETAASENVVIPSGKYASLQSFSAFRGLPATGTWRLLINDYSAGDSGALGSWSLDLGWG</sequence>
<reference evidence="4" key="2">
    <citation type="journal article" date="2022" name="Microbiol. Resour. Announc.">
        <title>Metagenome Sequencing to Explore Phylogenomics of Terrestrial Cyanobacteria.</title>
        <authorList>
            <person name="Ward R.D."/>
            <person name="Stajich J.E."/>
            <person name="Johansen J.R."/>
            <person name="Huntemann M."/>
            <person name="Clum A."/>
            <person name="Foster B."/>
            <person name="Foster B."/>
            <person name="Roux S."/>
            <person name="Palaniappan K."/>
            <person name="Varghese N."/>
            <person name="Mukherjee S."/>
            <person name="Reddy T.B.K."/>
            <person name="Daum C."/>
            <person name="Copeland A."/>
            <person name="Chen I.A."/>
            <person name="Ivanova N.N."/>
            <person name="Kyrpides N.C."/>
            <person name="Shapiro N."/>
            <person name="Eloe-Fadrosh E.A."/>
            <person name="Pietrasiak N."/>
        </authorList>
    </citation>
    <scope>NUCLEOTIDE SEQUENCE</scope>
    <source>
        <strain evidence="4">CPER-KK1</strain>
    </source>
</reference>
<gene>
    <name evidence="4" type="ORF">KME25_14915</name>
</gene>
<dbReference type="AlphaFoldDB" id="A0A951PLD2"/>
<dbReference type="EMBL" id="JAHHIF010000017">
    <property type="protein sequence ID" value="MBW4545721.1"/>
    <property type="molecule type" value="Genomic_DNA"/>
</dbReference>
<name>A0A951PLD2_9CYAN</name>
<keyword evidence="2" id="KW-0378">Hydrolase</keyword>
<evidence type="ECO:0000313" key="4">
    <source>
        <dbReference type="EMBL" id="MBW4545721.1"/>
    </source>
</evidence>
<comment type="caution">
    <text evidence="4">The sequence shown here is derived from an EMBL/GenBank/DDBJ whole genome shotgun (WGS) entry which is preliminary data.</text>
</comment>
<accession>A0A951PLD2</accession>
<dbReference type="GO" id="GO:0006508">
    <property type="term" value="P:proteolysis"/>
    <property type="evidence" value="ECO:0007669"/>
    <property type="project" value="UniProtKB-KW"/>
</dbReference>
<dbReference type="SUPFAM" id="SSF49785">
    <property type="entry name" value="Galactose-binding domain-like"/>
    <property type="match status" value="1"/>
</dbReference>
<protein>
    <submittedName>
        <fullName evidence="4">Proprotein convertase P-domain-containing protein</fullName>
    </submittedName>
</protein>
<dbReference type="InterPro" id="IPR002884">
    <property type="entry name" value="P_dom"/>
</dbReference>
<evidence type="ECO:0000256" key="1">
    <source>
        <dbReference type="ARBA" id="ARBA00022670"/>
    </source>
</evidence>
<organism evidence="4 5">
    <name type="scientific">Symplocastrum torsivum CPER-KK1</name>
    <dbReference type="NCBI Taxonomy" id="450513"/>
    <lineage>
        <taxon>Bacteria</taxon>
        <taxon>Bacillati</taxon>
        <taxon>Cyanobacteriota</taxon>
        <taxon>Cyanophyceae</taxon>
        <taxon>Oscillatoriophycideae</taxon>
        <taxon>Oscillatoriales</taxon>
        <taxon>Microcoleaceae</taxon>
        <taxon>Symplocastrum</taxon>
    </lineage>
</organism>
<evidence type="ECO:0000313" key="5">
    <source>
        <dbReference type="Proteomes" id="UP000753908"/>
    </source>
</evidence>
<evidence type="ECO:0000259" key="3">
    <source>
        <dbReference type="PROSITE" id="PS51829"/>
    </source>
</evidence>
<proteinExistence type="predicted"/>
<dbReference type="Proteomes" id="UP000753908">
    <property type="component" value="Unassembled WGS sequence"/>
</dbReference>
<dbReference type="PROSITE" id="PS51829">
    <property type="entry name" value="P_HOMO_B"/>
    <property type="match status" value="1"/>
</dbReference>
<dbReference type="Gene3D" id="2.60.120.260">
    <property type="entry name" value="Galactose-binding domain-like"/>
    <property type="match status" value="1"/>
</dbReference>
<dbReference type="GO" id="GO:0004252">
    <property type="term" value="F:serine-type endopeptidase activity"/>
    <property type="evidence" value="ECO:0007669"/>
    <property type="project" value="InterPro"/>
</dbReference>
<dbReference type="InterPro" id="IPR008979">
    <property type="entry name" value="Galactose-bd-like_sf"/>
</dbReference>
<dbReference type="Pfam" id="PF01483">
    <property type="entry name" value="P_proprotein"/>
    <property type="match status" value="1"/>
</dbReference>
<evidence type="ECO:0000256" key="2">
    <source>
        <dbReference type="ARBA" id="ARBA00022801"/>
    </source>
</evidence>